<dbReference type="InterPro" id="IPR010264">
    <property type="entry name" value="Self-incomp_S1"/>
</dbReference>
<accession>A0A1Q3BRX6</accession>
<keyword evidence="4 6" id="KW-0964">Secreted</keyword>
<dbReference type="Proteomes" id="UP000187406">
    <property type="component" value="Unassembled WGS sequence"/>
</dbReference>
<keyword evidence="5" id="KW-0732">Signal</keyword>
<sequence>KKYHVRVVNLLSGNTNLDVHCKSADDDIGLHSLPNHGDTYEFGFHLNFFGTTLFFCNLWYGKFKVVFDAFITKETFILKQCGDNVCIWEAQDDGIYLHNTVTNKSVLKYTWGPNKLTGNNNLDVHCKSADDDLGVHSLPNHGDTYEFGFHLNFFGTTLFFCNLWYGNFHVVFDAFITSEKFVLEQCGETICMWEAQDDGIYLHNTVTNKSVFKYKW</sequence>
<dbReference type="EMBL" id="BDDD01000833">
    <property type="protein sequence ID" value="GAV70659.1"/>
    <property type="molecule type" value="Genomic_DNA"/>
</dbReference>
<evidence type="ECO:0000313" key="8">
    <source>
        <dbReference type="Proteomes" id="UP000187406"/>
    </source>
</evidence>
<evidence type="ECO:0000256" key="5">
    <source>
        <dbReference type="ARBA" id="ARBA00022729"/>
    </source>
</evidence>
<gene>
    <name evidence="7" type="ORF">CFOL_v3_14157</name>
</gene>
<protein>
    <recommendedName>
        <fullName evidence="6">S-protein homolog</fullName>
    </recommendedName>
</protein>
<name>A0A1Q3BRX6_CEPFO</name>
<evidence type="ECO:0000256" key="6">
    <source>
        <dbReference type="RuleBase" id="RU367044"/>
    </source>
</evidence>
<comment type="subcellular location">
    <subcellularLocation>
        <location evidence="1 6">Secreted</location>
    </subcellularLocation>
</comment>
<evidence type="ECO:0000256" key="3">
    <source>
        <dbReference type="ARBA" id="ARBA00022471"/>
    </source>
</evidence>
<comment type="caution">
    <text evidence="7">The sequence shown here is derived from an EMBL/GenBank/DDBJ whole genome shotgun (WGS) entry which is preliminary data.</text>
</comment>
<dbReference type="PANTHER" id="PTHR31232:SF54">
    <property type="entry name" value="S-PROTEIN HOMOLOG-RELATED"/>
    <property type="match status" value="1"/>
</dbReference>
<keyword evidence="8" id="KW-1185">Reference proteome</keyword>
<dbReference type="InParanoid" id="A0A1Q3BRX6"/>
<proteinExistence type="inferred from homology"/>
<comment type="similarity">
    <text evidence="2 6">Belongs to the plant self-incompatibility (S1) protein family.</text>
</comment>
<dbReference type="AlphaFoldDB" id="A0A1Q3BRX6"/>
<evidence type="ECO:0000256" key="2">
    <source>
        <dbReference type="ARBA" id="ARBA00005581"/>
    </source>
</evidence>
<dbReference type="Pfam" id="PF05938">
    <property type="entry name" value="Self-incomp_S1"/>
    <property type="match status" value="2"/>
</dbReference>
<dbReference type="GO" id="GO:0060320">
    <property type="term" value="P:rejection of self pollen"/>
    <property type="evidence" value="ECO:0007669"/>
    <property type="project" value="UniProtKB-KW"/>
</dbReference>
<evidence type="ECO:0000256" key="4">
    <source>
        <dbReference type="ARBA" id="ARBA00022525"/>
    </source>
</evidence>
<organism evidence="7 8">
    <name type="scientific">Cephalotus follicularis</name>
    <name type="common">Albany pitcher plant</name>
    <dbReference type="NCBI Taxonomy" id="3775"/>
    <lineage>
        <taxon>Eukaryota</taxon>
        <taxon>Viridiplantae</taxon>
        <taxon>Streptophyta</taxon>
        <taxon>Embryophyta</taxon>
        <taxon>Tracheophyta</taxon>
        <taxon>Spermatophyta</taxon>
        <taxon>Magnoliopsida</taxon>
        <taxon>eudicotyledons</taxon>
        <taxon>Gunneridae</taxon>
        <taxon>Pentapetalae</taxon>
        <taxon>rosids</taxon>
        <taxon>fabids</taxon>
        <taxon>Oxalidales</taxon>
        <taxon>Cephalotaceae</taxon>
        <taxon>Cephalotus</taxon>
    </lineage>
</organism>
<evidence type="ECO:0000313" key="7">
    <source>
        <dbReference type="EMBL" id="GAV70659.1"/>
    </source>
</evidence>
<dbReference type="OrthoDB" id="1727555at2759"/>
<dbReference type="PANTHER" id="PTHR31232">
    <property type="match status" value="1"/>
</dbReference>
<dbReference type="GO" id="GO:0005576">
    <property type="term" value="C:extracellular region"/>
    <property type="evidence" value="ECO:0007669"/>
    <property type="project" value="UniProtKB-SubCell"/>
</dbReference>
<feature type="non-terminal residue" evidence="7">
    <location>
        <position position="216"/>
    </location>
</feature>
<keyword evidence="3 6" id="KW-0713">Self-incompatibility</keyword>
<reference evidence="8" key="1">
    <citation type="submission" date="2016-04" db="EMBL/GenBank/DDBJ databases">
        <title>Cephalotus genome sequencing.</title>
        <authorList>
            <person name="Fukushima K."/>
            <person name="Hasebe M."/>
            <person name="Fang X."/>
        </authorList>
    </citation>
    <scope>NUCLEOTIDE SEQUENCE [LARGE SCALE GENOMIC DNA]</scope>
    <source>
        <strain evidence="8">cv. St1</strain>
    </source>
</reference>
<feature type="non-terminal residue" evidence="7">
    <location>
        <position position="1"/>
    </location>
</feature>
<evidence type="ECO:0000256" key="1">
    <source>
        <dbReference type="ARBA" id="ARBA00004613"/>
    </source>
</evidence>